<organism evidence="1 2">
    <name type="scientific">Yaniella flava</name>
    <dbReference type="NCBI Taxonomy" id="287930"/>
    <lineage>
        <taxon>Bacteria</taxon>
        <taxon>Bacillati</taxon>
        <taxon>Actinomycetota</taxon>
        <taxon>Actinomycetes</taxon>
        <taxon>Micrococcales</taxon>
        <taxon>Micrococcaceae</taxon>
        <taxon>Yaniella</taxon>
    </lineage>
</organism>
<dbReference type="RefSeq" id="WP_343956456.1">
    <property type="nucleotide sequence ID" value="NZ_BAAAMN010000014.1"/>
</dbReference>
<evidence type="ECO:0000313" key="1">
    <source>
        <dbReference type="EMBL" id="GAA2031272.1"/>
    </source>
</evidence>
<evidence type="ECO:0000313" key="2">
    <source>
        <dbReference type="Proteomes" id="UP001501461"/>
    </source>
</evidence>
<keyword evidence="2" id="KW-1185">Reference proteome</keyword>
<comment type="caution">
    <text evidence="1">The sequence shown here is derived from an EMBL/GenBank/DDBJ whole genome shotgun (WGS) entry which is preliminary data.</text>
</comment>
<proteinExistence type="predicted"/>
<reference evidence="2" key="1">
    <citation type="journal article" date="2019" name="Int. J. Syst. Evol. Microbiol.">
        <title>The Global Catalogue of Microorganisms (GCM) 10K type strain sequencing project: providing services to taxonomists for standard genome sequencing and annotation.</title>
        <authorList>
            <consortium name="The Broad Institute Genomics Platform"/>
            <consortium name="The Broad Institute Genome Sequencing Center for Infectious Disease"/>
            <person name="Wu L."/>
            <person name="Ma J."/>
        </authorList>
    </citation>
    <scope>NUCLEOTIDE SEQUENCE [LARGE SCALE GENOMIC DNA]</scope>
    <source>
        <strain evidence="2">JCM 13595</strain>
    </source>
</reference>
<accession>A0ABP5FRQ0</accession>
<name>A0ABP5FRQ0_9MICC</name>
<dbReference type="EMBL" id="BAAAMN010000014">
    <property type="protein sequence ID" value="GAA2031272.1"/>
    <property type="molecule type" value="Genomic_DNA"/>
</dbReference>
<sequence>MTISQWAANPHLAFYCRQLSAVRAQRLVKDLDTVPITISPMFGWADLGDVVGKKSQPEHSSELADGQERYLMPVRLQYLHEQQVLLGDGPHQVQAQAVGPGGFVKNLSWQISPQSVGSPGTQVMAHGKLLVDPPTIISTKTQRHRALETGHEALWDILLDMERQLIAALELAHHNMRSEIYATIGKWSDRWVSSQDIEHLASSTIHNPAQSLMRTLESQIHDQEVFDNVDPQRHMVTKVHQAAQRLIYDAIGDLSDGRGTKIRNAALQLKCKDPDALPQLMLDHGMTDVRHHRSSVVTALNPVPSAAEVMDGAELENIRMSQGGQIWH</sequence>
<protein>
    <submittedName>
        <fullName evidence="1">Uncharacterized protein</fullName>
    </submittedName>
</protein>
<gene>
    <name evidence="1" type="ORF">GCM10009720_09430</name>
</gene>
<dbReference type="Proteomes" id="UP001501461">
    <property type="component" value="Unassembled WGS sequence"/>
</dbReference>